<keyword evidence="1" id="KW-0472">Membrane</keyword>
<organism evidence="2 3">
    <name type="scientific">Gigaspora margarita</name>
    <dbReference type="NCBI Taxonomy" id="4874"/>
    <lineage>
        <taxon>Eukaryota</taxon>
        <taxon>Fungi</taxon>
        <taxon>Fungi incertae sedis</taxon>
        <taxon>Mucoromycota</taxon>
        <taxon>Glomeromycotina</taxon>
        <taxon>Glomeromycetes</taxon>
        <taxon>Diversisporales</taxon>
        <taxon>Gigasporaceae</taxon>
        <taxon>Gigaspora</taxon>
    </lineage>
</organism>
<accession>A0A8H3XEU0</accession>
<keyword evidence="1" id="KW-0812">Transmembrane</keyword>
<feature type="transmembrane region" description="Helical" evidence="1">
    <location>
        <begin position="152"/>
        <end position="172"/>
    </location>
</feature>
<sequence>MDDIPAQLGLNPDETKAYNSMNTRERFDFNALPDNNAKIIYIRTMVSRDRTWRERSDINQKLIYCSLYVGSLIALALLGLTIFKNDGEILKYCSLALNSLIFITEIVMLLNKLRWNYIVWYHNIIICILIVVGILLSVLFTDIHQNFSSNDLCVFTKAAVIVGEILFQWLILK</sequence>
<feature type="transmembrane region" description="Helical" evidence="1">
    <location>
        <begin position="117"/>
        <end position="140"/>
    </location>
</feature>
<evidence type="ECO:0000313" key="3">
    <source>
        <dbReference type="Proteomes" id="UP000439903"/>
    </source>
</evidence>
<keyword evidence="1" id="KW-1133">Transmembrane helix</keyword>
<dbReference type="Proteomes" id="UP000439903">
    <property type="component" value="Unassembled WGS sequence"/>
</dbReference>
<proteinExistence type="predicted"/>
<reference evidence="2 3" key="1">
    <citation type="journal article" date="2019" name="Environ. Microbiol.">
        <title>At the nexus of three kingdoms: the genome of the mycorrhizal fungus Gigaspora margarita provides insights into plant, endobacterial and fungal interactions.</title>
        <authorList>
            <person name="Venice F."/>
            <person name="Ghignone S."/>
            <person name="Salvioli di Fossalunga A."/>
            <person name="Amselem J."/>
            <person name="Novero M."/>
            <person name="Xianan X."/>
            <person name="Sedzielewska Toro K."/>
            <person name="Morin E."/>
            <person name="Lipzen A."/>
            <person name="Grigoriev I.V."/>
            <person name="Henrissat B."/>
            <person name="Martin F.M."/>
            <person name="Bonfante P."/>
        </authorList>
    </citation>
    <scope>NUCLEOTIDE SEQUENCE [LARGE SCALE GENOMIC DNA]</scope>
    <source>
        <strain evidence="2 3">BEG34</strain>
    </source>
</reference>
<dbReference type="OrthoDB" id="2406852at2759"/>
<keyword evidence="3" id="KW-1185">Reference proteome</keyword>
<protein>
    <submittedName>
        <fullName evidence="2">Uncharacterized protein</fullName>
    </submittedName>
</protein>
<evidence type="ECO:0000256" key="1">
    <source>
        <dbReference type="SAM" id="Phobius"/>
    </source>
</evidence>
<comment type="caution">
    <text evidence="2">The sequence shown here is derived from an EMBL/GenBank/DDBJ whole genome shotgun (WGS) entry which is preliminary data.</text>
</comment>
<name>A0A8H3XEU0_GIGMA</name>
<gene>
    <name evidence="2" type="ORF">F8M41_001641</name>
</gene>
<evidence type="ECO:0000313" key="2">
    <source>
        <dbReference type="EMBL" id="KAF0454258.1"/>
    </source>
</evidence>
<dbReference type="EMBL" id="WTPW01001132">
    <property type="protein sequence ID" value="KAF0454258.1"/>
    <property type="molecule type" value="Genomic_DNA"/>
</dbReference>
<dbReference type="AlphaFoldDB" id="A0A8H3XEU0"/>
<feature type="transmembrane region" description="Helical" evidence="1">
    <location>
        <begin position="62"/>
        <end position="83"/>
    </location>
</feature>